<name>A0A9P0X9R4_PIEBR</name>
<evidence type="ECO:0000259" key="13">
    <source>
        <dbReference type="Pfam" id="PF00852"/>
    </source>
</evidence>
<dbReference type="InterPro" id="IPR038577">
    <property type="entry name" value="GT10-like_C_sf"/>
</dbReference>
<evidence type="ECO:0000259" key="14">
    <source>
        <dbReference type="Pfam" id="PF17039"/>
    </source>
</evidence>
<evidence type="ECO:0000256" key="7">
    <source>
        <dbReference type="ARBA" id="ARBA00022968"/>
    </source>
</evidence>
<keyword evidence="8" id="KW-1133">Transmembrane helix</keyword>
<protein>
    <recommendedName>
        <fullName evidence="12">Fucosyltransferase</fullName>
        <ecNumber evidence="12">2.4.1.-</ecNumber>
    </recommendedName>
</protein>
<evidence type="ECO:0000256" key="6">
    <source>
        <dbReference type="ARBA" id="ARBA00022692"/>
    </source>
</evidence>
<comment type="pathway">
    <text evidence="2">Protein modification; protein glycosylation.</text>
</comment>
<comment type="caution">
    <text evidence="15">The sequence shown here is derived from an EMBL/GenBank/DDBJ whole genome shotgun (WGS) entry which is preliminary data.</text>
</comment>
<keyword evidence="10" id="KW-0472">Membrane</keyword>
<dbReference type="InterPro" id="IPR031481">
    <property type="entry name" value="Glyco_tran_10_N"/>
</dbReference>
<dbReference type="GO" id="GO:0032580">
    <property type="term" value="C:Golgi cisterna membrane"/>
    <property type="evidence" value="ECO:0007669"/>
    <property type="project" value="UniProtKB-SubCell"/>
</dbReference>
<dbReference type="PANTHER" id="PTHR48438">
    <property type="entry name" value="ALPHA-(1,3)-FUCOSYLTRANSFERASE C-RELATED"/>
    <property type="match status" value="1"/>
</dbReference>
<evidence type="ECO:0000256" key="8">
    <source>
        <dbReference type="ARBA" id="ARBA00022989"/>
    </source>
</evidence>
<dbReference type="InterPro" id="IPR001503">
    <property type="entry name" value="Glyco_trans_10"/>
</dbReference>
<dbReference type="Proteomes" id="UP001152562">
    <property type="component" value="Unassembled WGS sequence"/>
</dbReference>
<comment type="similarity">
    <text evidence="3 12">Belongs to the glycosyltransferase 10 family.</text>
</comment>
<sequence>MNFIRANRKDKSHLSHKNMKYVLQWTRRFSAPFDWMGEGNSAFVKYKCKYTNCYVTDDRSYFLDQKDFDAIVFNGRDVIHQGMPFQMPSQRSPRQKFIFGAMESPDNFPACDENLDGFFNWTWTYKLESDIRWGYIAIYNKNGQLVGPKIDMVWPKMTPVSDGLKSKLKKKTKAVAWFVSHCSTKSGREHYVSRLNNELEAFGLSVDIYGSCGSLTCPRTNEKSCFKIIKDDYHFYLSFENSFSEDYVTEKLLTALNNYAVPIVFGAAVYKRFLPDGSYIDARALGPTALASEINSIIENKTKFYDFFRWRNHLVYKGTDGPDVCNLCEILNDEEKVQQVSVWKDFRVWWNGARYKDNCF</sequence>
<keyword evidence="5 12" id="KW-0808">Transferase</keyword>
<keyword evidence="9 12" id="KW-0333">Golgi apparatus</keyword>
<keyword evidence="7" id="KW-0735">Signal-anchor</keyword>
<evidence type="ECO:0000256" key="2">
    <source>
        <dbReference type="ARBA" id="ARBA00004922"/>
    </source>
</evidence>
<organism evidence="15 16">
    <name type="scientific">Pieris brassicae</name>
    <name type="common">White butterfly</name>
    <name type="synonym">Large white butterfly</name>
    <dbReference type="NCBI Taxonomy" id="7116"/>
    <lineage>
        <taxon>Eukaryota</taxon>
        <taxon>Metazoa</taxon>
        <taxon>Ecdysozoa</taxon>
        <taxon>Arthropoda</taxon>
        <taxon>Hexapoda</taxon>
        <taxon>Insecta</taxon>
        <taxon>Pterygota</taxon>
        <taxon>Neoptera</taxon>
        <taxon>Endopterygota</taxon>
        <taxon>Lepidoptera</taxon>
        <taxon>Glossata</taxon>
        <taxon>Ditrysia</taxon>
        <taxon>Papilionoidea</taxon>
        <taxon>Pieridae</taxon>
        <taxon>Pierinae</taxon>
        <taxon>Pieris</taxon>
    </lineage>
</organism>
<keyword evidence="6 12" id="KW-0812">Transmembrane</keyword>
<dbReference type="PANTHER" id="PTHR48438:SF1">
    <property type="entry name" value="ALPHA-(1,3)-FUCOSYLTRANSFERASE C-RELATED"/>
    <property type="match status" value="1"/>
</dbReference>
<dbReference type="InterPro" id="IPR055270">
    <property type="entry name" value="Glyco_tran_10_C"/>
</dbReference>
<evidence type="ECO:0000256" key="11">
    <source>
        <dbReference type="ARBA" id="ARBA00023180"/>
    </source>
</evidence>
<dbReference type="EC" id="2.4.1.-" evidence="12"/>
<dbReference type="Gene3D" id="3.40.50.11660">
    <property type="entry name" value="Glycosyl transferase family 10, C-terminal domain"/>
    <property type="match status" value="1"/>
</dbReference>
<dbReference type="Pfam" id="PF00852">
    <property type="entry name" value="Glyco_transf_10"/>
    <property type="match status" value="1"/>
</dbReference>
<comment type="subcellular location">
    <subcellularLocation>
        <location evidence="1 12">Golgi apparatus</location>
        <location evidence="1 12">Golgi stack membrane</location>
        <topology evidence="1 12">Single-pass type II membrane protein</topology>
    </subcellularLocation>
</comment>
<evidence type="ECO:0000256" key="5">
    <source>
        <dbReference type="ARBA" id="ARBA00022679"/>
    </source>
</evidence>
<proteinExistence type="inferred from homology"/>
<accession>A0A9P0X9R4</accession>
<keyword evidence="16" id="KW-1185">Reference proteome</keyword>
<dbReference type="SUPFAM" id="SSF53756">
    <property type="entry name" value="UDP-Glycosyltransferase/glycogen phosphorylase"/>
    <property type="match status" value="1"/>
</dbReference>
<feature type="domain" description="Fucosyltransferase C-terminal" evidence="13">
    <location>
        <begin position="169"/>
        <end position="340"/>
    </location>
</feature>
<gene>
    <name evidence="15" type="ORF">PIBRA_LOCUS4161</name>
</gene>
<feature type="domain" description="Fucosyltransferase N-terminal" evidence="14">
    <location>
        <begin position="18"/>
        <end position="135"/>
    </location>
</feature>
<evidence type="ECO:0000256" key="3">
    <source>
        <dbReference type="ARBA" id="ARBA00008919"/>
    </source>
</evidence>
<keyword evidence="4 12" id="KW-0328">Glycosyltransferase</keyword>
<dbReference type="Pfam" id="PF17039">
    <property type="entry name" value="Glyco_tran_10_N"/>
    <property type="match status" value="1"/>
</dbReference>
<dbReference type="EMBL" id="CALOZG010000004">
    <property type="protein sequence ID" value="CAH4023269.1"/>
    <property type="molecule type" value="Genomic_DNA"/>
</dbReference>
<evidence type="ECO:0000256" key="12">
    <source>
        <dbReference type="RuleBase" id="RU003832"/>
    </source>
</evidence>
<evidence type="ECO:0000256" key="9">
    <source>
        <dbReference type="ARBA" id="ARBA00023034"/>
    </source>
</evidence>
<evidence type="ECO:0000313" key="15">
    <source>
        <dbReference type="EMBL" id="CAH4023269.1"/>
    </source>
</evidence>
<evidence type="ECO:0000313" key="16">
    <source>
        <dbReference type="Proteomes" id="UP001152562"/>
    </source>
</evidence>
<evidence type="ECO:0000256" key="10">
    <source>
        <dbReference type="ARBA" id="ARBA00023136"/>
    </source>
</evidence>
<dbReference type="GO" id="GO:0008417">
    <property type="term" value="F:fucosyltransferase activity"/>
    <property type="evidence" value="ECO:0007669"/>
    <property type="project" value="InterPro"/>
</dbReference>
<evidence type="ECO:0000256" key="1">
    <source>
        <dbReference type="ARBA" id="ARBA00004447"/>
    </source>
</evidence>
<evidence type="ECO:0000256" key="4">
    <source>
        <dbReference type="ARBA" id="ARBA00022676"/>
    </source>
</evidence>
<reference evidence="15" key="1">
    <citation type="submission" date="2022-05" db="EMBL/GenBank/DDBJ databases">
        <authorList>
            <person name="Okamura Y."/>
        </authorList>
    </citation>
    <scope>NUCLEOTIDE SEQUENCE</scope>
</reference>
<keyword evidence="11" id="KW-0325">Glycoprotein</keyword>
<dbReference type="AlphaFoldDB" id="A0A9P0X9R4"/>